<keyword evidence="3" id="KW-0560">Oxidoreductase</keyword>
<dbReference type="Pfam" id="PF00296">
    <property type="entry name" value="Bac_luciferase"/>
    <property type="match status" value="1"/>
</dbReference>
<dbReference type="InterPro" id="IPR036661">
    <property type="entry name" value="Luciferase-like_sf"/>
</dbReference>
<comment type="similarity">
    <text evidence="1">To bacterial alkanal monooxygenase alpha and beta chains.</text>
</comment>
<dbReference type="InterPro" id="IPR050766">
    <property type="entry name" value="Bact_Lucif_Oxidored"/>
</dbReference>
<evidence type="ECO:0000259" key="2">
    <source>
        <dbReference type="Pfam" id="PF00296"/>
    </source>
</evidence>
<dbReference type="KEGG" id="gqu:AWC35_02420"/>
<dbReference type="AlphaFoldDB" id="A0A250AWI3"/>
<feature type="domain" description="Luciferase-like" evidence="2">
    <location>
        <begin position="10"/>
        <end position="300"/>
    </location>
</feature>
<keyword evidence="3" id="KW-0503">Monooxygenase</keyword>
<dbReference type="Gene3D" id="3.20.20.30">
    <property type="entry name" value="Luciferase-like domain"/>
    <property type="match status" value="1"/>
</dbReference>
<dbReference type="OrthoDB" id="9780518at2"/>
<protein>
    <submittedName>
        <fullName evidence="3">Alkane 1-monooxygenase</fullName>
    </submittedName>
</protein>
<dbReference type="GO" id="GO:0004497">
    <property type="term" value="F:monooxygenase activity"/>
    <property type="evidence" value="ECO:0007669"/>
    <property type="project" value="UniProtKB-KW"/>
</dbReference>
<evidence type="ECO:0000313" key="4">
    <source>
        <dbReference type="Proteomes" id="UP000217182"/>
    </source>
</evidence>
<reference evidence="3 4" key="1">
    <citation type="submission" date="2016-01" db="EMBL/GenBank/DDBJ databases">
        <authorList>
            <person name="Oliw E.H."/>
        </authorList>
    </citation>
    <scope>NUCLEOTIDE SEQUENCE [LARGE SCALE GENOMIC DNA]</scope>
    <source>
        <strain evidence="3 4">FRB97</strain>
    </source>
</reference>
<accession>A0A250AWI3</accession>
<dbReference type="RefSeq" id="WP_095844892.1">
    <property type="nucleotide sequence ID" value="NZ_CP014136.1"/>
</dbReference>
<keyword evidence="4" id="KW-1185">Reference proteome</keyword>
<dbReference type="NCBIfam" id="TIGR03558">
    <property type="entry name" value="oxido_grp_1"/>
    <property type="match status" value="1"/>
</dbReference>
<dbReference type="InterPro" id="IPR019949">
    <property type="entry name" value="CmoO-like"/>
</dbReference>
<name>A0A250AWI3_9GAMM</name>
<dbReference type="GO" id="GO:0005829">
    <property type="term" value="C:cytosol"/>
    <property type="evidence" value="ECO:0007669"/>
    <property type="project" value="TreeGrafter"/>
</dbReference>
<proteinExistence type="predicted"/>
<dbReference type="PANTHER" id="PTHR30137:SF20">
    <property type="entry name" value="N-ACETYL-S-ALKYLCYSTEINE MONOOXYGENASE"/>
    <property type="match status" value="1"/>
</dbReference>
<dbReference type="EMBL" id="CP014136">
    <property type="protein sequence ID" value="ATA18297.1"/>
    <property type="molecule type" value="Genomic_DNA"/>
</dbReference>
<dbReference type="InterPro" id="IPR011251">
    <property type="entry name" value="Luciferase-like_dom"/>
</dbReference>
<dbReference type="Proteomes" id="UP000217182">
    <property type="component" value="Chromosome"/>
</dbReference>
<dbReference type="PANTHER" id="PTHR30137">
    <property type="entry name" value="LUCIFERASE-LIKE MONOOXYGENASE"/>
    <property type="match status" value="1"/>
</dbReference>
<dbReference type="GO" id="GO:0016705">
    <property type="term" value="F:oxidoreductase activity, acting on paired donors, with incorporation or reduction of molecular oxygen"/>
    <property type="evidence" value="ECO:0007669"/>
    <property type="project" value="InterPro"/>
</dbReference>
<dbReference type="SUPFAM" id="SSF51679">
    <property type="entry name" value="Bacterial luciferase-like"/>
    <property type="match status" value="1"/>
</dbReference>
<evidence type="ECO:0000313" key="3">
    <source>
        <dbReference type="EMBL" id="ATA18297.1"/>
    </source>
</evidence>
<organism evidence="3 4">
    <name type="scientific">Gibbsiella quercinecans</name>
    <dbReference type="NCBI Taxonomy" id="929813"/>
    <lineage>
        <taxon>Bacteria</taxon>
        <taxon>Pseudomonadati</taxon>
        <taxon>Pseudomonadota</taxon>
        <taxon>Gammaproteobacteria</taxon>
        <taxon>Enterobacterales</taxon>
        <taxon>Yersiniaceae</taxon>
        <taxon>Gibbsiella</taxon>
    </lineage>
</organism>
<sequence>MSYRLSILDKSPLAEGEHAERALQRTLALARQAESWGYHRFWLAEHHNSPRLASPAPEVLIPWLLAHTTHIRIGSGGVMLQHYSAYKVAESFNLLANLAPGRVDLGVGKAPGGLPLASRALQRGVDPALRGNFAEQLAELDTWLSAASPATEDNDTLLATPLPRIPAQRFLLGASEESARLAARLGWHFVFAAQLNGDRSALQRIRALWRTLNSTGQFIVAVQAIVAASSQQAQALTRPEPLWRVELENGQHVTVLTQEQADTFARQAESPVRRIEPREPSLLKGTAAQVHAELAALHQAFGIDEFIIDTPIEDGQARLTSLQLLAEYARPTAGTDLLTEEAS</sequence>
<evidence type="ECO:0000256" key="1">
    <source>
        <dbReference type="ARBA" id="ARBA00007789"/>
    </source>
</evidence>
<gene>
    <name evidence="3" type="ORF">AWC35_02420</name>
</gene>